<organism evidence="1 2">
    <name type="scientific">Iris pallida</name>
    <name type="common">Sweet iris</name>
    <dbReference type="NCBI Taxonomy" id="29817"/>
    <lineage>
        <taxon>Eukaryota</taxon>
        <taxon>Viridiplantae</taxon>
        <taxon>Streptophyta</taxon>
        <taxon>Embryophyta</taxon>
        <taxon>Tracheophyta</taxon>
        <taxon>Spermatophyta</taxon>
        <taxon>Magnoliopsida</taxon>
        <taxon>Liliopsida</taxon>
        <taxon>Asparagales</taxon>
        <taxon>Iridaceae</taxon>
        <taxon>Iridoideae</taxon>
        <taxon>Irideae</taxon>
        <taxon>Iris</taxon>
    </lineage>
</organism>
<sequence>MIWTTRHLPPRHQCSTARASSRHQCSGDGEEFSLCSGKRSAELHLLRRDPPEISAFSFVCVRDKRRRHQDRGSSTADQQRRRNFPSWTSVHLELDCSCSRFRSRTPSVV</sequence>
<keyword evidence="2" id="KW-1185">Reference proteome</keyword>
<gene>
    <name evidence="1" type="ORF">M6B38_177610</name>
</gene>
<accession>A0AAX6EPJ0</accession>
<reference evidence="1" key="2">
    <citation type="submission" date="2023-04" db="EMBL/GenBank/DDBJ databases">
        <authorList>
            <person name="Bruccoleri R.E."/>
            <person name="Oakeley E.J."/>
            <person name="Faust A.-M."/>
            <person name="Dessus-Babus S."/>
            <person name="Altorfer M."/>
            <person name="Burckhardt D."/>
            <person name="Oertli M."/>
            <person name="Naumann U."/>
            <person name="Petersen F."/>
            <person name="Wong J."/>
        </authorList>
    </citation>
    <scope>NUCLEOTIDE SEQUENCE</scope>
    <source>
        <strain evidence="1">GSM-AAB239-AS_SAM_17_03QT</strain>
        <tissue evidence="1">Leaf</tissue>
    </source>
</reference>
<dbReference type="EMBL" id="JANAVB010035131">
    <property type="protein sequence ID" value="KAJ6805903.1"/>
    <property type="molecule type" value="Genomic_DNA"/>
</dbReference>
<dbReference type="Proteomes" id="UP001140949">
    <property type="component" value="Unassembled WGS sequence"/>
</dbReference>
<reference evidence="1" key="1">
    <citation type="journal article" date="2023" name="GigaByte">
        <title>Genome assembly of the bearded iris, Iris pallida Lam.</title>
        <authorList>
            <person name="Bruccoleri R.E."/>
            <person name="Oakeley E.J."/>
            <person name="Faust A.M.E."/>
            <person name="Altorfer M."/>
            <person name="Dessus-Babus S."/>
            <person name="Burckhardt D."/>
            <person name="Oertli M."/>
            <person name="Naumann U."/>
            <person name="Petersen F."/>
            <person name="Wong J."/>
        </authorList>
    </citation>
    <scope>NUCLEOTIDE SEQUENCE</scope>
    <source>
        <strain evidence="1">GSM-AAB239-AS_SAM_17_03QT</strain>
    </source>
</reference>
<evidence type="ECO:0000313" key="1">
    <source>
        <dbReference type="EMBL" id="KAJ6805903.1"/>
    </source>
</evidence>
<protein>
    <submittedName>
        <fullName evidence="1">Uncharacterized protein</fullName>
    </submittedName>
</protein>
<comment type="caution">
    <text evidence="1">The sequence shown here is derived from an EMBL/GenBank/DDBJ whole genome shotgun (WGS) entry which is preliminary data.</text>
</comment>
<evidence type="ECO:0000313" key="2">
    <source>
        <dbReference type="Proteomes" id="UP001140949"/>
    </source>
</evidence>
<name>A0AAX6EPJ0_IRIPA</name>
<proteinExistence type="predicted"/>
<dbReference type="AlphaFoldDB" id="A0AAX6EPJ0"/>